<dbReference type="InterPro" id="IPR000192">
    <property type="entry name" value="Aminotrans_V_dom"/>
</dbReference>
<name>A0A3S3SBZ4_9ACAR</name>
<dbReference type="PANTHER" id="PTHR11601:SF62">
    <property type="entry name" value="SELENOCYSTEINE LYASE"/>
    <property type="match status" value="1"/>
</dbReference>
<dbReference type="InterPro" id="IPR015424">
    <property type="entry name" value="PyrdxlP-dep_Trfase"/>
</dbReference>
<comment type="similarity">
    <text evidence="3">Belongs to the class-V pyridoxal-phosphate-dependent aminotransferase family.</text>
</comment>
<dbReference type="PANTHER" id="PTHR11601">
    <property type="entry name" value="CYSTEINE DESULFURYLASE FAMILY MEMBER"/>
    <property type="match status" value="1"/>
</dbReference>
<evidence type="ECO:0000256" key="1">
    <source>
        <dbReference type="ARBA" id="ARBA00001933"/>
    </source>
</evidence>
<proteinExistence type="inferred from homology"/>
<dbReference type="FunFam" id="3.40.640.10:FF:000083">
    <property type="entry name" value="Selenocysteine lyase"/>
    <property type="match status" value="1"/>
</dbReference>
<evidence type="ECO:0000256" key="10">
    <source>
        <dbReference type="ARBA" id="ARBA00039054"/>
    </source>
</evidence>
<evidence type="ECO:0000256" key="8">
    <source>
        <dbReference type="ARBA" id="ARBA00023239"/>
    </source>
</evidence>
<protein>
    <recommendedName>
        <fullName evidence="11">Selenocysteine lyase</fullName>
        <ecNumber evidence="10">4.4.1.16</ecNumber>
    </recommendedName>
</protein>
<keyword evidence="5" id="KW-0963">Cytoplasm</keyword>
<evidence type="ECO:0000256" key="5">
    <source>
        <dbReference type="ARBA" id="ARBA00022490"/>
    </source>
</evidence>
<evidence type="ECO:0000256" key="7">
    <source>
        <dbReference type="ARBA" id="ARBA00022898"/>
    </source>
</evidence>
<dbReference type="Pfam" id="PF00266">
    <property type="entry name" value="Aminotran_5"/>
    <property type="match status" value="1"/>
</dbReference>
<dbReference type="Gene3D" id="3.90.1150.10">
    <property type="entry name" value="Aspartate Aminotransferase, domain 1"/>
    <property type="match status" value="1"/>
</dbReference>
<dbReference type="PIRSF" id="PIRSF005572">
    <property type="entry name" value="NifS"/>
    <property type="match status" value="1"/>
</dbReference>
<gene>
    <name evidence="13" type="ORF">B4U79_15490</name>
</gene>
<comment type="function">
    <text evidence="9">Catalyzes the decomposition of L-selenocysteine to L-alanine and elemental selenium.</text>
</comment>
<dbReference type="Proteomes" id="UP000285301">
    <property type="component" value="Unassembled WGS sequence"/>
</dbReference>
<keyword evidence="6" id="KW-0808">Transferase</keyword>
<evidence type="ECO:0000313" key="13">
    <source>
        <dbReference type="EMBL" id="RWS13293.1"/>
    </source>
</evidence>
<keyword evidence="7" id="KW-0663">Pyridoxal phosphate</keyword>
<evidence type="ECO:0000256" key="4">
    <source>
        <dbReference type="ARBA" id="ARBA00011738"/>
    </source>
</evidence>
<dbReference type="InterPro" id="IPR015421">
    <property type="entry name" value="PyrdxlP-dep_Trfase_major"/>
</dbReference>
<dbReference type="GO" id="GO:0016740">
    <property type="term" value="F:transferase activity"/>
    <property type="evidence" value="ECO:0007669"/>
    <property type="project" value="UniProtKB-KW"/>
</dbReference>
<dbReference type="EC" id="4.4.1.16" evidence="10"/>
<keyword evidence="8 13" id="KW-0456">Lyase</keyword>
<comment type="subunit">
    <text evidence="4">Homodimer.</text>
</comment>
<dbReference type="InterPro" id="IPR016454">
    <property type="entry name" value="Cysteine_dSase"/>
</dbReference>
<evidence type="ECO:0000256" key="9">
    <source>
        <dbReference type="ARBA" id="ARBA00037407"/>
    </source>
</evidence>
<accession>A0A3S3SBZ4</accession>
<evidence type="ECO:0000313" key="14">
    <source>
        <dbReference type="Proteomes" id="UP000285301"/>
    </source>
</evidence>
<dbReference type="FunFam" id="3.90.1150.10:FF:000065">
    <property type="entry name" value="Selenocysteine lyase"/>
    <property type="match status" value="1"/>
</dbReference>
<evidence type="ECO:0000256" key="11">
    <source>
        <dbReference type="ARBA" id="ARBA00040554"/>
    </source>
</evidence>
<dbReference type="AlphaFoldDB" id="A0A3S3SBZ4"/>
<dbReference type="GO" id="GO:0009000">
    <property type="term" value="F:selenocysteine lyase activity"/>
    <property type="evidence" value="ECO:0007669"/>
    <property type="project" value="UniProtKB-EC"/>
</dbReference>
<evidence type="ECO:0000259" key="12">
    <source>
        <dbReference type="Pfam" id="PF00266"/>
    </source>
</evidence>
<dbReference type="InterPro" id="IPR015422">
    <property type="entry name" value="PyrdxlP-dep_Trfase_small"/>
</dbReference>
<reference evidence="13 14" key="1">
    <citation type="journal article" date="2018" name="Gigascience">
        <title>Genomes of trombidid mites reveal novel predicted allergens and laterally-transferred genes associated with secondary metabolism.</title>
        <authorList>
            <person name="Dong X."/>
            <person name="Chaisiri K."/>
            <person name="Xia D."/>
            <person name="Armstrong S.D."/>
            <person name="Fang Y."/>
            <person name="Donnelly M.J."/>
            <person name="Kadowaki T."/>
            <person name="McGarry J.W."/>
            <person name="Darby A.C."/>
            <person name="Makepeace B.L."/>
        </authorList>
    </citation>
    <scope>NUCLEOTIDE SEQUENCE [LARGE SCALE GENOMIC DNA]</scope>
    <source>
        <strain evidence="13">UoL-WK</strain>
    </source>
</reference>
<dbReference type="GO" id="GO:0005829">
    <property type="term" value="C:cytosol"/>
    <property type="evidence" value="ECO:0007669"/>
    <property type="project" value="UniProtKB-SubCell"/>
</dbReference>
<dbReference type="STRING" id="1965070.A0A3S3SBZ4"/>
<dbReference type="EMBL" id="NCKU01001033">
    <property type="protein sequence ID" value="RWS13293.1"/>
    <property type="molecule type" value="Genomic_DNA"/>
</dbReference>
<sequence>MSETCEMSGDRMAKNDSNFVYLDFNATTPLELSVIDAMTDAMSQYWFNPSSGYDCGQRTKAVLDSCRYTVGEMINCRSPREEIIFTSGGTEANNWLIHSFIREFESIQSLNDCGKIPHVITSNVEHDSIATPLKCLSSQQKLEVTFVPVSHETGSVDPYSVIKALKANTVLITIMLANNETGFIQNVSLISRLLQEINEERMHLNQPPVYLHTDAAQAIGKIAVDVQHLNVDYLTIVGHKFYAPRVGALYHRKGSPLHPLFYGGGQEYGLRPGTENILCIVGLAEAAKLVIKNLNLYNAHFKKIRKYLEKQLKTEFNDEVTINGESVEERLPNTVSVAFNDTRLKGPLVLKYARRVRASVGAACHSNGDEVSSVLLASGVSKKLALCTLRLSVGRETSESDIDTVILDLRNAVNMITQNPKN</sequence>
<organism evidence="13 14">
    <name type="scientific">Dinothrombium tinctorium</name>
    <dbReference type="NCBI Taxonomy" id="1965070"/>
    <lineage>
        <taxon>Eukaryota</taxon>
        <taxon>Metazoa</taxon>
        <taxon>Ecdysozoa</taxon>
        <taxon>Arthropoda</taxon>
        <taxon>Chelicerata</taxon>
        <taxon>Arachnida</taxon>
        <taxon>Acari</taxon>
        <taxon>Acariformes</taxon>
        <taxon>Trombidiformes</taxon>
        <taxon>Prostigmata</taxon>
        <taxon>Anystina</taxon>
        <taxon>Parasitengona</taxon>
        <taxon>Trombidioidea</taxon>
        <taxon>Trombidiidae</taxon>
        <taxon>Dinothrombium</taxon>
    </lineage>
</organism>
<keyword evidence="14" id="KW-1185">Reference proteome</keyword>
<dbReference type="SUPFAM" id="SSF53383">
    <property type="entry name" value="PLP-dependent transferases"/>
    <property type="match status" value="1"/>
</dbReference>
<comment type="caution">
    <text evidence="13">The sequence shown here is derived from an EMBL/GenBank/DDBJ whole genome shotgun (WGS) entry which is preliminary data.</text>
</comment>
<comment type="subcellular location">
    <subcellularLocation>
        <location evidence="2">Cytoplasm</location>
        <location evidence="2">Cytosol</location>
    </subcellularLocation>
</comment>
<comment type="cofactor">
    <cofactor evidence="1">
        <name>pyridoxal 5'-phosphate</name>
        <dbReference type="ChEBI" id="CHEBI:597326"/>
    </cofactor>
</comment>
<feature type="domain" description="Aminotransferase class V" evidence="12">
    <location>
        <begin position="20"/>
        <end position="404"/>
    </location>
</feature>
<evidence type="ECO:0000256" key="6">
    <source>
        <dbReference type="ARBA" id="ARBA00022679"/>
    </source>
</evidence>
<evidence type="ECO:0000256" key="2">
    <source>
        <dbReference type="ARBA" id="ARBA00004514"/>
    </source>
</evidence>
<dbReference type="OrthoDB" id="10250117at2759"/>
<evidence type="ECO:0000256" key="3">
    <source>
        <dbReference type="ARBA" id="ARBA00009236"/>
    </source>
</evidence>
<dbReference type="Gene3D" id="3.40.640.10">
    <property type="entry name" value="Type I PLP-dependent aspartate aminotransferase-like (Major domain)"/>
    <property type="match status" value="1"/>
</dbReference>
<dbReference type="Gene3D" id="1.10.260.50">
    <property type="match status" value="1"/>
</dbReference>